<name>A0A8D8M877_9HEMI</name>
<feature type="transmembrane region" description="Helical" evidence="1">
    <location>
        <begin position="21"/>
        <end position="43"/>
    </location>
</feature>
<reference evidence="2" key="1">
    <citation type="submission" date="2021-05" db="EMBL/GenBank/DDBJ databases">
        <authorList>
            <person name="Alioto T."/>
            <person name="Alioto T."/>
            <person name="Gomez Garrido J."/>
        </authorList>
    </citation>
    <scope>NUCLEOTIDE SEQUENCE</scope>
</reference>
<keyword evidence="1" id="KW-0812">Transmembrane</keyword>
<dbReference type="EMBL" id="HBUF01056188">
    <property type="protein sequence ID" value="CAG6624020.1"/>
    <property type="molecule type" value="Transcribed_RNA"/>
</dbReference>
<accession>A0A8D8M877</accession>
<keyword evidence="1" id="KW-0472">Membrane</keyword>
<organism evidence="2">
    <name type="scientific">Cacopsylla melanoneura</name>
    <dbReference type="NCBI Taxonomy" id="428564"/>
    <lineage>
        <taxon>Eukaryota</taxon>
        <taxon>Metazoa</taxon>
        <taxon>Ecdysozoa</taxon>
        <taxon>Arthropoda</taxon>
        <taxon>Hexapoda</taxon>
        <taxon>Insecta</taxon>
        <taxon>Pterygota</taxon>
        <taxon>Neoptera</taxon>
        <taxon>Paraneoptera</taxon>
        <taxon>Hemiptera</taxon>
        <taxon>Sternorrhyncha</taxon>
        <taxon>Psylloidea</taxon>
        <taxon>Psyllidae</taxon>
        <taxon>Psyllinae</taxon>
        <taxon>Cacopsylla</taxon>
    </lineage>
</organism>
<sequence>MFMVDRVNIWKWKIKNEKVNIIIIIIYLSMIRIHNIYTIHTYLHCIHYFEGIDAAPPIFSLTAVYYSVEILKDEFVVRNYNGKTGPSFELLVNPSFDRIDGKINYATI</sequence>
<proteinExistence type="predicted"/>
<evidence type="ECO:0000256" key="1">
    <source>
        <dbReference type="SAM" id="Phobius"/>
    </source>
</evidence>
<protein>
    <submittedName>
        <fullName evidence="2">Uncharacterized protein</fullName>
    </submittedName>
</protein>
<evidence type="ECO:0000313" key="2">
    <source>
        <dbReference type="EMBL" id="CAG6624020.1"/>
    </source>
</evidence>
<dbReference type="AlphaFoldDB" id="A0A8D8M877"/>
<keyword evidence="1" id="KW-1133">Transmembrane helix</keyword>